<evidence type="ECO:0000259" key="10">
    <source>
        <dbReference type="PROSITE" id="PS51212"/>
    </source>
</evidence>
<dbReference type="SMART" id="SM00321">
    <property type="entry name" value="WSC"/>
    <property type="match status" value="1"/>
</dbReference>
<name>A0A229Z0Z3_9EURO</name>
<comment type="subcellular location">
    <subcellularLocation>
        <location evidence="1">Membrane</location>
        <topology evidence="1">Single-pass membrane protein</topology>
    </subcellularLocation>
</comment>
<gene>
    <name evidence="11" type="ORF">CFD26_106139</name>
</gene>
<dbReference type="Proteomes" id="UP000215289">
    <property type="component" value="Unassembled WGS sequence"/>
</dbReference>
<keyword evidence="4 8" id="KW-1133">Transmembrane helix</keyword>
<feature type="domain" description="WSC" evidence="10">
    <location>
        <begin position="29"/>
        <end position="118"/>
    </location>
</feature>
<evidence type="ECO:0000313" key="11">
    <source>
        <dbReference type="EMBL" id="RLL96707.1"/>
    </source>
</evidence>
<evidence type="ECO:0000256" key="7">
    <source>
        <dbReference type="SAM" id="MobiDB-lite"/>
    </source>
</evidence>
<organism evidence="11 12">
    <name type="scientific">Aspergillus turcosus</name>
    <dbReference type="NCBI Taxonomy" id="1245748"/>
    <lineage>
        <taxon>Eukaryota</taxon>
        <taxon>Fungi</taxon>
        <taxon>Dikarya</taxon>
        <taxon>Ascomycota</taxon>
        <taxon>Pezizomycotina</taxon>
        <taxon>Eurotiomycetes</taxon>
        <taxon>Eurotiomycetidae</taxon>
        <taxon>Eurotiales</taxon>
        <taxon>Aspergillaceae</taxon>
        <taxon>Aspergillus</taxon>
        <taxon>Aspergillus subgen. Fumigati</taxon>
    </lineage>
</organism>
<dbReference type="PROSITE" id="PS51212">
    <property type="entry name" value="WSC"/>
    <property type="match status" value="1"/>
</dbReference>
<proteinExistence type="predicted"/>
<feature type="signal peptide" evidence="9">
    <location>
        <begin position="1"/>
        <end position="26"/>
    </location>
</feature>
<dbReference type="EMBL" id="NIDN02000102">
    <property type="protein sequence ID" value="RLL96707.1"/>
    <property type="molecule type" value="Genomic_DNA"/>
</dbReference>
<reference evidence="11 12" key="1">
    <citation type="submission" date="2018-08" db="EMBL/GenBank/DDBJ databases">
        <title>Draft genome sequences of two Aspergillus turcosus clinical strains isolated from bronchoalveolar lavage fluid: one azole-susceptible and the other azole-resistant.</title>
        <authorList>
            <person name="Parent-Michaud M."/>
            <person name="Dufresne P.J."/>
            <person name="Fournier E."/>
            <person name="Martineau C."/>
            <person name="Moreira S."/>
            <person name="Perkins V."/>
            <person name="De Repentigny L."/>
            <person name="Dufresne S.F."/>
        </authorList>
    </citation>
    <scope>NUCLEOTIDE SEQUENCE [LARGE SCALE GENOMIC DNA]</scope>
    <source>
        <strain evidence="11">HMR AF 1038</strain>
    </source>
</reference>
<sequence>MKPFTIRSALTASALLLVANLPAAFATPEMVIEGCFSDSTPLVDQGPYTYQSNGYCQQLCLKTNSLVFALTQGTNCLCGNELPAKSAKTSDSNCNVKCAGWPDVMCGGDNTFSVYLTGLSSTVPYYSDSSSSSTNSSSTSTTNGASTVTTGSHGQVVTQGEQTVVITAAPNEAGSTNAASQQKSNGPNTAAIAAGVVVGVVGFCSLVGAGFFLWRFRKRTNVQPQYSNNIANEHFAKPMSQDSMSDSRFDGGFMAQRRQSNGSIDDDQDFSRRILQVTNPDRR</sequence>
<dbReference type="STRING" id="1245748.A0A229Z0Z3"/>
<keyword evidence="12" id="KW-1185">Reference proteome</keyword>
<keyword evidence="2 8" id="KW-0812">Transmembrane</keyword>
<dbReference type="InterPro" id="IPR051836">
    <property type="entry name" value="Kremen_rcpt"/>
</dbReference>
<dbReference type="PANTHER" id="PTHR24269">
    <property type="entry name" value="KREMEN PROTEIN"/>
    <property type="match status" value="1"/>
</dbReference>
<feature type="chain" id="PRO_5011911856" description="WSC domain-containing protein" evidence="9">
    <location>
        <begin position="27"/>
        <end position="283"/>
    </location>
</feature>
<dbReference type="GO" id="GO:0005886">
    <property type="term" value="C:plasma membrane"/>
    <property type="evidence" value="ECO:0007669"/>
    <property type="project" value="TreeGrafter"/>
</dbReference>
<evidence type="ECO:0000256" key="6">
    <source>
        <dbReference type="ARBA" id="ARBA00023180"/>
    </source>
</evidence>
<evidence type="ECO:0000256" key="9">
    <source>
        <dbReference type="SAM" id="SignalP"/>
    </source>
</evidence>
<keyword evidence="3 9" id="KW-0732">Signal</keyword>
<comment type="caution">
    <text evidence="11">The sequence shown here is derived from an EMBL/GenBank/DDBJ whole genome shotgun (WGS) entry which is preliminary data.</text>
</comment>
<protein>
    <recommendedName>
        <fullName evidence="10">WSC domain-containing protein</fullName>
    </recommendedName>
</protein>
<evidence type="ECO:0000256" key="4">
    <source>
        <dbReference type="ARBA" id="ARBA00022989"/>
    </source>
</evidence>
<evidence type="ECO:0000256" key="8">
    <source>
        <dbReference type="SAM" id="Phobius"/>
    </source>
</evidence>
<feature type="region of interest" description="Disordered" evidence="7">
    <location>
        <begin position="249"/>
        <end position="283"/>
    </location>
</feature>
<evidence type="ECO:0000256" key="1">
    <source>
        <dbReference type="ARBA" id="ARBA00004167"/>
    </source>
</evidence>
<dbReference type="OrthoDB" id="2019572at2759"/>
<evidence type="ECO:0000256" key="2">
    <source>
        <dbReference type="ARBA" id="ARBA00022692"/>
    </source>
</evidence>
<accession>A0A229Z0Z3</accession>
<feature type="region of interest" description="Disordered" evidence="7">
    <location>
        <begin position="130"/>
        <end position="154"/>
    </location>
</feature>
<dbReference type="Gene3D" id="1.20.5.510">
    <property type="entry name" value="Single helix bin"/>
    <property type="match status" value="1"/>
</dbReference>
<evidence type="ECO:0000313" key="12">
    <source>
        <dbReference type="Proteomes" id="UP000215289"/>
    </source>
</evidence>
<dbReference type="PANTHER" id="PTHR24269:SF23">
    <property type="entry name" value="PLASMA MEMBRANE SENSOR TRANSDUCER (EUROFUNG)"/>
    <property type="match status" value="1"/>
</dbReference>
<evidence type="ECO:0000256" key="3">
    <source>
        <dbReference type="ARBA" id="ARBA00022729"/>
    </source>
</evidence>
<keyword evidence="6" id="KW-0325">Glycoprotein</keyword>
<keyword evidence="5 8" id="KW-0472">Membrane</keyword>
<dbReference type="Pfam" id="PF01822">
    <property type="entry name" value="WSC"/>
    <property type="match status" value="1"/>
</dbReference>
<dbReference type="AlphaFoldDB" id="A0A229Z0Z3"/>
<feature type="transmembrane region" description="Helical" evidence="8">
    <location>
        <begin position="190"/>
        <end position="214"/>
    </location>
</feature>
<evidence type="ECO:0000256" key="5">
    <source>
        <dbReference type="ARBA" id="ARBA00023136"/>
    </source>
</evidence>
<dbReference type="InterPro" id="IPR002889">
    <property type="entry name" value="WSC_carb-bd"/>
</dbReference>